<accession>A0A974SIN2</accession>
<dbReference type="EMBL" id="CP063362">
    <property type="protein sequence ID" value="QRG06910.1"/>
    <property type="molecule type" value="Genomic_DNA"/>
</dbReference>
<feature type="transmembrane region" description="Helical" evidence="5">
    <location>
        <begin position="83"/>
        <end position="105"/>
    </location>
</feature>
<feature type="domain" description="DUF202" evidence="6">
    <location>
        <begin position="8"/>
        <end position="61"/>
    </location>
</feature>
<gene>
    <name evidence="7" type="ORF">EZH22_00115</name>
</gene>
<dbReference type="InterPro" id="IPR003807">
    <property type="entry name" value="DUF202"/>
</dbReference>
<keyword evidence="3 5" id="KW-1133">Transmembrane helix</keyword>
<keyword evidence="8" id="KW-1185">Reference proteome</keyword>
<dbReference type="AlphaFoldDB" id="A0A974SIN2"/>
<evidence type="ECO:0000259" key="6">
    <source>
        <dbReference type="Pfam" id="PF02656"/>
    </source>
</evidence>
<evidence type="ECO:0000256" key="5">
    <source>
        <dbReference type="SAM" id="Phobius"/>
    </source>
</evidence>
<dbReference type="Proteomes" id="UP000596427">
    <property type="component" value="Chromosome"/>
</dbReference>
<evidence type="ECO:0000313" key="7">
    <source>
        <dbReference type="EMBL" id="QRG06910.1"/>
    </source>
</evidence>
<organism evidence="7 8">
    <name type="scientific">Xanthobacter dioxanivorans</name>
    <dbReference type="NCBI Taxonomy" id="2528964"/>
    <lineage>
        <taxon>Bacteria</taxon>
        <taxon>Pseudomonadati</taxon>
        <taxon>Pseudomonadota</taxon>
        <taxon>Alphaproteobacteria</taxon>
        <taxon>Hyphomicrobiales</taxon>
        <taxon>Xanthobacteraceae</taxon>
        <taxon>Xanthobacter</taxon>
    </lineage>
</organism>
<keyword evidence="4 5" id="KW-0472">Membrane</keyword>
<proteinExistence type="predicted"/>
<keyword evidence="2 5" id="KW-0812">Transmembrane</keyword>
<dbReference type="GO" id="GO:0012505">
    <property type="term" value="C:endomembrane system"/>
    <property type="evidence" value="ECO:0007669"/>
    <property type="project" value="UniProtKB-SubCell"/>
</dbReference>
<protein>
    <submittedName>
        <fullName evidence="7">DUF202 domain-containing protein</fullName>
    </submittedName>
</protein>
<evidence type="ECO:0000256" key="1">
    <source>
        <dbReference type="ARBA" id="ARBA00004127"/>
    </source>
</evidence>
<dbReference type="KEGG" id="xdi:EZH22_00115"/>
<evidence type="ECO:0000256" key="4">
    <source>
        <dbReference type="ARBA" id="ARBA00023136"/>
    </source>
</evidence>
<evidence type="ECO:0000313" key="8">
    <source>
        <dbReference type="Proteomes" id="UP000596427"/>
    </source>
</evidence>
<dbReference type="Pfam" id="PF02656">
    <property type="entry name" value="DUF202"/>
    <property type="match status" value="1"/>
</dbReference>
<comment type="subcellular location">
    <subcellularLocation>
        <location evidence="1">Endomembrane system</location>
        <topology evidence="1">Multi-pass membrane protein</topology>
    </subcellularLocation>
</comment>
<evidence type="ECO:0000256" key="2">
    <source>
        <dbReference type="ARBA" id="ARBA00022692"/>
    </source>
</evidence>
<evidence type="ECO:0000256" key="3">
    <source>
        <dbReference type="ARBA" id="ARBA00022989"/>
    </source>
</evidence>
<reference evidence="7 8" key="1">
    <citation type="submission" date="2020-10" db="EMBL/GenBank/DDBJ databases">
        <title>Degradation of 1,4-Dioxane by Xanthobacter sp. YN2, via a Novel Group-2 Soluble Di-Iron Monooxygenase.</title>
        <authorList>
            <person name="Ma F."/>
            <person name="Wang Y."/>
            <person name="Yang J."/>
            <person name="Guo H."/>
            <person name="Su D."/>
            <person name="Yu L."/>
        </authorList>
    </citation>
    <scope>NUCLEOTIDE SEQUENCE [LARGE SCALE GENOMIC DNA]</scope>
    <source>
        <strain evidence="7 8">YN2</strain>
    </source>
</reference>
<feature type="transmembrane region" description="Helical" evidence="5">
    <location>
        <begin position="20"/>
        <end position="38"/>
    </location>
</feature>
<dbReference type="RefSeq" id="WP_203193821.1">
    <property type="nucleotide sequence ID" value="NZ_CP063362.1"/>
</dbReference>
<name>A0A974SIN2_9HYPH</name>
<feature type="transmembrane region" description="Helical" evidence="5">
    <location>
        <begin position="44"/>
        <end position="62"/>
    </location>
</feature>
<sequence length="110" mass="11817">MRVDRGADKGLQPERTGLAWSRTGFVMMLVALLSVRMGMGRSSLLHLAAAALAATAALALFRTSRLRTFLNPGDEEALIRTRIRMIGATSGAVIAMAILHMAAVLRHLFG</sequence>